<dbReference type="Proteomes" id="UP000051952">
    <property type="component" value="Unassembled WGS sequence"/>
</dbReference>
<organism evidence="2 3">
    <name type="scientific">Bodo saltans</name>
    <name type="common">Flagellated protozoan</name>
    <dbReference type="NCBI Taxonomy" id="75058"/>
    <lineage>
        <taxon>Eukaryota</taxon>
        <taxon>Discoba</taxon>
        <taxon>Euglenozoa</taxon>
        <taxon>Kinetoplastea</taxon>
        <taxon>Metakinetoplastina</taxon>
        <taxon>Eubodonida</taxon>
        <taxon>Bodonidae</taxon>
        <taxon>Bodo</taxon>
    </lineage>
</organism>
<feature type="region of interest" description="Disordered" evidence="1">
    <location>
        <begin position="159"/>
        <end position="178"/>
    </location>
</feature>
<proteinExistence type="predicted"/>
<dbReference type="AlphaFoldDB" id="A0A0S4KHX2"/>
<sequence length="284" mass="31422">MMFEGDEMEVHHNPIGKYEFETSEEPQRGHISMRKKRTAFRRSNNVNKVVKHDHYVAESTRSLAEGTQHNDNVVVMSQKSSVSSLHRMASNDHIVVKITAATISDASDISQIGATRKGSTLDHIQSKPSHPSSVARHASARFDDSFVDSDTPIVSEIRDTSSSFSNRPLDPSENAQKRNGAIDFDGAVSPGILPIKSSALEIPTPVIDDDDNPFGGYDNTSNSIQHHHVDSIVLDDMDRSHITKRAAMMLKVTSMRTPRRDGFSDHASTVEELQLLYRTDGDAT</sequence>
<dbReference type="VEuPathDB" id="TriTrypDB:BSAL_13180"/>
<protein>
    <submittedName>
        <fullName evidence="2">Uncharacterized protein</fullName>
    </submittedName>
</protein>
<feature type="compositionally biased region" description="Polar residues" evidence="1">
    <location>
        <begin position="122"/>
        <end position="132"/>
    </location>
</feature>
<name>A0A0S4KHX2_BODSA</name>
<evidence type="ECO:0000313" key="2">
    <source>
        <dbReference type="EMBL" id="CUI14724.1"/>
    </source>
</evidence>
<evidence type="ECO:0000256" key="1">
    <source>
        <dbReference type="SAM" id="MobiDB-lite"/>
    </source>
</evidence>
<keyword evidence="3" id="KW-1185">Reference proteome</keyword>
<reference evidence="3" key="1">
    <citation type="submission" date="2015-09" db="EMBL/GenBank/DDBJ databases">
        <authorList>
            <consortium name="Pathogen Informatics"/>
        </authorList>
    </citation>
    <scope>NUCLEOTIDE SEQUENCE [LARGE SCALE GENOMIC DNA]</scope>
    <source>
        <strain evidence="3">Lake Konstanz</strain>
    </source>
</reference>
<dbReference type="EMBL" id="CYKH01001608">
    <property type="protein sequence ID" value="CUI14724.1"/>
    <property type="molecule type" value="Genomic_DNA"/>
</dbReference>
<evidence type="ECO:0000313" key="3">
    <source>
        <dbReference type="Proteomes" id="UP000051952"/>
    </source>
</evidence>
<feature type="region of interest" description="Disordered" evidence="1">
    <location>
        <begin position="118"/>
        <end position="138"/>
    </location>
</feature>
<gene>
    <name evidence="2" type="ORF">BSAL_13180</name>
</gene>
<accession>A0A0S4KHX2</accession>